<dbReference type="EMBL" id="ML014137">
    <property type="protein sequence ID" value="RKP02676.1"/>
    <property type="molecule type" value="Genomic_DNA"/>
</dbReference>
<feature type="region of interest" description="Disordered" evidence="2">
    <location>
        <begin position="559"/>
        <end position="586"/>
    </location>
</feature>
<feature type="compositionally biased region" description="Basic and acidic residues" evidence="2">
    <location>
        <begin position="1633"/>
        <end position="1644"/>
    </location>
</feature>
<feature type="region of interest" description="Disordered" evidence="2">
    <location>
        <begin position="2586"/>
        <end position="2607"/>
    </location>
</feature>
<keyword evidence="4" id="KW-1185">Reference proteome</keyword>
<feature type="compositionally biased region" description="Basic and acidic residues" evidence="2">
    <location>
        <begin position="2285"/>
        <end position="2294"/>
    </location>
</feature>
<reference evidence="4" key="1">
    <citation type="journal article" date="2018" name="Nat. Microbiol.">
        <title>Leveraging single-cell genomics to expand the fungal tree of life.</title>
        <authorList>
            <person name="Ahrendt S.R."/>
            <person name="Quandt C.A."/>
            <person name="Ciobanu D."/>
            <person name="Clum A."/>
            <person name="Salamov A."/>
            <person name="Andreopoulos B."/>
            <person name="Cheng J.F."/>
            <person name="Woyke T."/>
            <person name="Pelin A."/>
            <person name="Henrissat B."/>
            <person name="Reynolds N.K."/>
            <person name="Benny G.L."/>
            <person name="Smith M.E."/>
            <person name="James T.Y."/>
            <person name="Grigoriev I.V."/>
        </authorList>
    </citation>
    <scope>NUCLEOTIDE SEQUENCE [LARGE SCALE GENOMIC DNA]</scope>
    <source>
        <strain evidence="4">ATCC 52028</strain>
    </source>
</reference>
<accession>A0A4P9XBB8</accession>
<feature type="region of interest" description="Disordered" evidence="2">
    <location>
        <begin position="2797"/>
        <end position="2836"/>
    </location>
</feature>
<dbReference type="STRING" id="1555241.A0A4P9XBB8"/>
<feature type="compositionally biased region" description="Basic and acidic residues" evidence="2">
    <location>
        <begin position="762"/>
        <end position="775"/>
    </location>
</feature>
<feature type="compositionally biased region" description="Polar residues" evidence="2">
    <location>
        <begin position="2162"/>
        <end position="2179"/>
    </location>
</feature>
<proteinExistence type="predicted"/>
<dbReference type="Proteomes" id="UP000274922">
    <property type="component" value="Unassembled WGS sequence"/>
</dbReference>
<evidence type="ECO:0000313" key="4">
    <source>
        <dbReference type="Proteomes" id="UP000274922"/>
    </source>
</evidence>
<feature type="region of interest" description="Disordered" evidence="2">
    <location>
        <begin position="1624"/>
        <end position="1647"/>
    </location>
</feature>
<feature type="region of interest" description="Disordered" evidence="2">
    <location>
        <begin position="746"/>
        <end position="788"/>
    </location>
</feature>
<evidence type="ECO:0000256" key="1">
    <source>
        <dbReference type="ARBA" id="ARBA00022581"/>
    </source>
</evidence>
<feature type="compositionally biased region" description="Acidic residues" evidence="2">
    <location>
        <begin position="1162"/>
        <end position="1178"/>
    </location>
</feature>
<sequence>MRDASSASPAAVASPATAAPPWHDRHATAAPAEAMPPLHPIATATEAAAATGAASTRLTHWIRQLGHPLSEVRGRAWANLVAKREAGLVTDRAVVREPALLPSVLDGWAHDVAAQQWPQLAAGLAAVVDVLCGAGPRLATGWLDAAARAQLDALQAAVPQDQPPLHSRIQQIRDLAEGHGPPLTASNAILPPSSSPPSAVAASLPPASSHHAPWPTMPHAHSHSRPRSPEPTGAAARGHPLRKPSAGAASRPDDVWPRAWPAPASSTAAAAAEPRHAHAASVPPPPLRPRYALDVARHRATMTWMALPNLVPLTVPVLLSARDRAFLAETWVALRAALPPPSPDASQYADDDVEALSDIDAGGDGDHGAREGAADPSARRRRARADADLALHRLHAEYPPQVFLQSAGLLEALLAHVVSHDPRTVTWGLRHLTRWIHAVAPLLHERFHAADGAVPSWTDGAMPATDADTDAATAWPTSTASGLTVLPAMPPVDAERTTGAGISLPYAAFEIWRALTPLITHPVYHAHVLLLMNTLLPLLLTQLRGALTYHADRRAADPVEARRFDSGPHSHDALPHGVDGDRDDAPRRPTVGDLLDVYLAPLHHAQAVLLRCQQTAHAAQVAETLATWIMRHRHVVPAFDDDAVALHVCLTASTTPVLARSLVDVMLSPSCVTPASAARLTRLLRAGHAAFHGGDGSSGGDGSAVSIHGPHRRSAHPALAHAINWSFLSYAARDAVLDRQVHAASLRQRAGRGRRRRNAGLPDRDGVGDDGHGDDDGALGAAASQRGDPLDELPRSLALTLLACVVSQTPHRMNGARAMATQSRLAPLDVLLVLQPWWPLTASWMRDLAARVARPTSAHAVTCPSPDDLKTWVLQLRGLFHADRSCRDAAADQLRAWRCAEDAEVAWDADVYASYAERGAAHAALPPTAAVALGGSTGTARWSGSALTDAVHRLVDAFGAAHHAYPDLAAIQAVLNQLRRQLQDRAQCVKALDAGLLGSLGVLLRQMAMLRSLDLRQNPETDWTSAVKDAVALFYRLALAARGRHAPASPPPPPSPSASSIAATTAMAATAPPRALLADVDGNVLVALASFTGVTSARPDLVRLLHVLLFPTRPVSMAPADAWRRWRRGDAHDPAFADSDCDGDVAAPPAAAAASVAAATPEGDDDPFGDPFDDDGTTEVDAPYDIPCDARHAYLTPPGLDDPHDGDGLALASSAAPVSVAQLWPPMPALDLWCRSLPTVLRVVPDGDGVRRDRDGDGPSHAPCVNRAEMALRVLQAMATASSAAAFHDAYARWRHLFLSPTAPAAWRTMASPRQQSAFATARARIVARYLFNEPATPSDREILACVLHFERDWASADLASAQDAVSAAADAHGSPWTADVAARALQACLLPLLLDSLAAYSTDDGRSDGDPGEGDGEGDGEAAAVAPDPATSLRGRLLAAVALQIQIAAARQTLDVLVAQTPLVAVLVRVVVSCLMLPATAAAAEPMDGADGADNAAATPHHSLPRPIAMAHQYAHGVVALRSLLQCYTIAAVAAATAATPSGVLEALDRDGLRRRDGLRSNPVAQHMRDRMLQQTQTPYPSLVTALVALVASMPTAGVRHQPLRHVCMLLLQTMAVYAARRTPSSHVTHPAGKDAGDDDGNRFRHTRSVSLPATPWWGPHWYGTAAPLAWLQPLLLPTVDGATDADADADWAENEPACHEARVDAWSLFSHLVALPSALSDLADVMPQYLDIALGCVLGTAFPTAPSRGRAGAAGSQRPDPYWMHLNVRHHALTVVWHTMNTFLPPAADNGGLRRSSSRSYGDRGCPSAEPWRYRVREWFVLLHRHQFFARLPGLLRHLDAHLTATPDVAVAYPLMLALLVRRLSHLRGDVAVRLDPEGAPVRETDAASAIDAVWPLTAEMMDALLSAAASALTVPAFVVVPATSTEAPAPAASLAQRQYLDHVACSQLASGCHILGALLALVQSDPMCLQVETVAFRHHWTRLWHALASWSQLDVLVSASPSSARSLALSTPTLSSPARPAAVAAIIAQWYSAGHALTALGCVVHAIDPSHFVRLVTPTALREVIDAVTAGLVAQTAATAATTDPAVLGAWLRRLIDAVHRGLPADEAEDADADVTRPARTASARSIAADPLAVRDLFTQTAAPLHDALRQLLDRDTPSSRPQLPRSMSRNRSQSRPVVRSPAVAGAATPWEVVAMLADVLGAAGQTSWLWVRYAVLSGHLRLWADWLVSRAQAESHADARADETAATATAGSNPSLGYEHAWCRVMALVEHTLATLQHACREQPRRRGLSDAEATSAPRHAQTDGEANTDALGLLRTACLALLDADFVAPCMAPLAVAAGSSAAAHPATTTTPPWSSASVSAPSAAAAVVSHAALSVSMLRAPSPSTPSPSPRHAAAAWPPRAADGIAGLLRLLDAARVLAADADDADPLDRLRQRLAAPTLAPRLPLTPHRVLVHTLTRSLAGSLHATSAAAAAARPEHLHHTLLLLELAGGMLRHAAWHAALQRSGMMAAILQVVLPTPPSAAAAAAGPAPSAAMAASLSTTARVHDPPAAWPPALVRGAWIVVAAAAATTTTTAATAPSVGVTDAGASGGGSVSPTPSVAGAAAKPPLAGGTAAPALPPFLAVVAPPGARGRDPASTDLAVQALLDLRDPRHGPALRLAAGAALAQMLLHRDVRSRLLHARIPPLVVHGRRGVGVGGVSGGYARSADDSVWGVLMALWPTTAALQPHLAASPSDATAAMAPWPLRLVDLLAVLVWHLIYASAPAKSRWRAASELVTRVESLSRVLDDLLPDIGDTDNDNDSDSGDSNDDDDGVRRADPASPPAAAAAAAPGIEAPRAVVLARLQRSLRHIRQLACHVQP</sequence>
<feature type="region of interest" description="Disordered" evidence="2">
    <location>
        <begin position="357"/>
        <end position="381"/>
    </location>
</feature>
<dbReference type="PANTHER" id="PTHR13037:SF24">
    <property type="entry name" value="POLYCOMB PROTEIN PCL-RELATED"/>
    <property type="match status" value="1"/>
</dbReference>
<feature type="compositionally biased region" description="Low complexity" evidence="2">
    <location>
        <begin position="1"/>
        <end position="21"/>
    </location>
</feature>
<feature type="region of interest" description="Disordered" evidence="2">
    <location>
        <begin position="2285"/>
        <end position="2309"/>
    </location>
</feature>
<feature type="region of interest" description="Disordered" evidence="2">
    <location>
        <begin position="2157"/>
        <end position="2185"/>
    </location>
</feature>
<feature type="compositionally biased region" description="Low complexity" evidence="2">
    <location>
        <begin position="185"/>
        <end position="214"/>
    </location>
</feature>
<evidence type="ECO:0000256" key="2">
    <source>
        <dbReference type="SAM" id="MobiDB-lite"/>
    </source>
</evidence>
<protein>
    <submittedName>
        <fullName evidence="3">Uncharacterized protein</fullName>
    </submittedName>
</protein>
<keyword evidence="1" id="KW-0945">Host-virus interaction</keyword>
<feature type="region of interest" description="Disordered" evidence="2">
    <location>
        <begin position="1045"/>
        <end position="1064"/>
    </location>
</feature>
<feature type="compositionally biased region" description="Basic and acidic residues" evidence="2">
    <location>
        <begin position="364"/>
        <end position="373"/>
    </location>
</feature>
<name>A0A4P9XBB8_9FUNG</name>
<feature type="compositionally biased region" description="Acidic residues" evidence="2">
    <location>
        <begin position="2800"/>
        <end position="2818"/>
    </location>
</feature>
<feature type="region of interest" description="Disordered" evidence="2">
    <location>
        <begin position="177"/>
        <end position="288"/>
    </location>
</feature>
<gene>
    <name evidence="3" type="ORF">CXG81DRAFT_17647</name>
</gene>
<evidence type="ECO:0000313" key="3">
    <source>
        <dbReference type="EMBL" id="RKP02676.1"/>
    </source>
</evidence>
<feature type="compositionally biased region" description="Acidic residues" evidence="2">
    <location>
        <begin position="1411"/>
        <end position="1421"/>
    </location>
</feature>
<dbReference type="PANTHER" id="PTHR13037">
    <property type="entry name" value="FORMIN"/>
    <property type="match status" value="1"/>
</dbReference>
<feature type="region of interest" description="Disordered" evidence="2">
    <location>
        <begin position="1404"/>
        <end position="1427"/>
    </location>
</feature>
<feature type="region of interest" description="Disordered" evidence="2">
    <location>
        <begin position="1137"/>
        <end position="1183"/>
    </location>
</feature>
<organism evidence="3 4">
    <name type="scientific">Caulochytrium protostelioides</name>
    <dbReference type="NCBI Taxonomy" id="1555241"/>
    <lineage>
        <taxon>Eukaryota</taxon>
        <taxon>Fungi</taxon>
        <taxon>Fungi incertae sedis</taxon>
        <taxon>Chytridiomycota</taxon>
        <taxon>Chytridiomycota incertae sedis</taxon>
        <taxon>Chytridiomycetes</taxon>
        <taxon>Caulochytriales</taxon>
        <taxon>Caulochytriaceae</taxon>
        <taxon>Caulochytrium</taxon>
    </lineage>
</organism>
<feature type="region of interest" description="Disordered" evidence="2">
    <location>
        <begin position="1"/>
        <end position="24"/>
    </location>
</feature>
<feature type="compositionally biased region" description="Low complexity" evidence="2">
    <location>
        <begin position="1145"/>
        <end position="1161"/>
    </location>
</feature>
<feature type="compositionally biased region" description="Basic residues" evidence="2">
    <location>
        <begin position="749"/>
        <end position="758"/>
    </location>
</feature>
<feature type="compositionally biased region" description="Low complexity" evidence="2">
    <location>
        <begin position="257"/>
        <end position="272"/>
    </location>
</feature>